<feature type="compositionally biased region" description="Low complexity" evidence="1">
    <location>
        <begin position="15"/>
        <end position="29"/>
    </location>
</feature>
<dbReference type="Proteomes" id="UP000308652">
    <property type="component" value="Unassembled WGS sequence"/>
</dbReference>
<evidence type="ECO:0000256" key="1">
    <source>
        <dbReference type="SAM" id="MobiDB-lite"/>
    </source>
</evidence>
<protein>
    <submittedName>
        <fullName evidence="2">Uncharacterized protein</fullName>
    </submittedName>
</protein>
<proteinExistence type="predicted"/>
<evidence type="ECO:0000313" key="3">
    <source>
        <dbReference type="Proteomes" id="UP000308652"/>
    </source>
</evidence>
<keyword evidence="3" id="KW-1185">Reference proteome</keyword>
<accession>A0A5C3MST4</accession>
<name>A0A5C3MST4_9AGAR</name>
<organism evidence="2 3">
    <name type="scientific">Crucibulum laeve</name>
    <dbReference type="NCBI Taxonomy" id="68775"/>
    <lineage>
        <taxon>Eukaryota</taxon>
        <taxon>Fungi</taxon>
        <taxon>Dikarya</taxon>
        <taxon>Basidiomycota</taxon>
        <taxon>Agaricomycotina</taxon>
        <taxon>Agaricomycetes</taxon>
        <taxon>Agaricomycetidae</taxon>
        <taxon>Agaricales</taxon>
        <taxon>Agaricineae</taxon>
        <taxon>Nidulariaceae</taxon>
        <taxon>Crucibulum</taxon>
    </lineage>
</organism>
<feature type="region of interest" description="Disordered" evidence="1">
    <location>
        <begin position="15"/>
        <end position="40"/>
    </location>
</feature>
<reference evidence="2 3" key="1">
    <citation type="journal article" date="2019" name="Nat. Ecol. Evol.">
        <title>Megaphylogeny resolves global patterns of mushroom evolution.</title>
        <authorList>
            <person name="Varga T."/>
            <person name="Krizsan K."/>
            <person name="Foldi C."/>
            <person name="Dima B."/>
            <person name="Sanchez-Garcia M."/>
            <person name="Sanchez-Ramirez S."/>
            <person name="Szollosi G.J."/>
            <person name="Szarkandi J.G."/>
            <person name="Papp V."/>
            <person name="Albert L."/>
            <person name="Andreopoulos W."/>
            <person name="Angelini C."/>
            <person name="Antonin V."/>
            <person name="Barry K.W."/>
            <person name="Bougher N.L."/>
            <person name="Buchanan P."/>
            <person name="Buyck B."/>
            <person name="Bense V."/>
            <person name="Catcheside P."/>
            <person name="Chovatia M."/>
            <person name="Cooper J."/>
            <person name="Damon W."/>
            <person name="Desjardin D."/>
            <person name="Finy P."/>
            <person name="Geml J."/>
            <person name="Haridas S."/>
            <person name="Hughes K."/>
            <person name="Justo A."/>
            <person name="Karasinski D."/>
            <person name="Kautmanova I."/>
            <person name="Kiss B."/>
            <person name="Kocsube S."/>
            <person name="Kotiranta H."/>
            <person name="LaButti K.M."/>
            <person name="Lechner B.E."/>
            <person name="Liimatainen K."/>
            <person name="Lipzen A."/>
            <person name="Lukacs Z."/>
            <person name="Mihaltcheva S."/>
            <person name="Morgado L.N."/>
            <person name="Niskanen T."/>
            <person name="Noordeloos M.E."/>
            <person name="Ohm R.A."/>
            <person name="Ortiz-Santana B."/>
            <person name="Ovrebo C."/>
            <person name="Racz N."/>
            <person name="Riley R."/>
            <person name="Savchenko A."/>
            <person name="Shiryaev A."/>
            <person name="Soop K."/>
            <person name="Spirin V."/>
            <person name="Szebenyi C."/>
            <person name="Tomsovsky M."/>
            <person name="Tulloss R.E."/>
            <person name="Uehling J."/>
            <person name="Grigoriev I.V."/>
            <person name="Vagvolgyi C."/>
            <person name="Papp T."/>
            <person name="Martin F.M."/>
            <person name="Miettinen O."/>
            <person name="Hibbett D.S."/>
            <person name="Nagy L.G."/>
        </authorList>
    </citation>
    <scope>NUCLEOTIDE SEQUENCE [LARGE SCALE GENOMIC DNA]</scope>
    <source>
        <strain evidence="2 3">CBS 166.37</strain>
    </source>
</reference>
<dbReference type="OrthoDB" id="3197787at2759"/>
<sequence length="211" mass="24232">MSPVSRNSNYLYLNSNASDATSSNASASPPLSPTTRRRPQPLRINYVGIDPGDIIGKVLKRVRQSSSHPVLTLDFADNTTFQILVDGYDPVHRGIPKDLEMDSCLHDIFTSDQPLDLEILDCALITLSDKAFNRKYSRDPHEEQWDQKHLAMAFKFAEERPQWHCIWATMEEYDEEAGVCLFRSYDDVYLERLQRSSKKRRKNSVAHTGRQ</sequence>
<dbReference type="EMBL" id="ML213590">
    <property type="protein sequence ID" value="TFK44411.1"/>
    <property type="molecule type" value="Genomic_DNA"/>
</dbReference>
<gene>
    <name evidence="2" type="ORF">BDQ12DRAFT_730476</name>
</gene>
<evidence type="ECO:0000313" key="2">
    <source>
        <dbReference type="EMBL" id="TFK44411.1"/>
    </source>
</evidence>
<dbReference type="AlphaFoldDB" id="A0A5C3MST4"/>